<dbReference type="EMBL" id="CP000230">
    <property type="protein sequence ID" value="ABC23641.1"/>
    <property type="molecule type" value="Genomic_DNA"/>
</dbReference>
<evidence type="ECO:0000256" key="2">
    <source>
        <dbReference type="ARBA" id="ARBA00022729"/>
    </source>
</evidence>
<dbReference type="EnsemblBacteria" id="ABC23641">
    <property type="protein sequence ID" value="ABC23641"/>
    <property type="gene ID" value="Rru_A2844"/>
</dbReference>
<dbReference type="InterPro" id="IPR039246">
    <property type="entry name" value="Flagellar_FlgA"/>
</dbReference>
<dbReference type="PANTHER" id="PTHR36307">
    <property type="entry name" value="FLAGELLA BASAL BODY P-RING FORMATION PROTEIN FLGA"/>
    <property type="match status" value="1"/>
</dbReference>
<dbReference type="PATRIC" id="fig|269796.9.peg.2950"/>
<dbReference type="NCBIfam" id="TIGR03170">
    <property type="entry name" value="flgA_cterm"/>
    <property type="match status" value="1"/>
</dbReference>
<dbReference type="GO" id="GO:0044780">
    <property type="term" value="P:bacterial-type flagellum assembly"/>
    <property type="evidence" value="ECO:0007669"/>
    <property type="project" value="InterPro"/>
</dbReference>
<keyword evidence="3" id="KW-0574">Periplasm</keyword>
<dbReference type="PhylomeDB" id="Q2RQF4"/>
<protein>
    <submittedName>
        <fullName evidence="5">Flageller protein FlgA</fullName>
    </submittedName>
</protein>
<keyword evidence="2" id="KW-0732">Signal</keyword>
<reference evidence="5 6" key="1">
    <citation type="journal article" date="2011" name="Stand. Genomic Sci.">
        <title>Complete genome sequence of Rhodospirillum rubrum type strain (S1).</title>
        <authorList>
            <person name="Munk A.C."/>
            <person name="Copeland A."/>
            <person name="Lucas S."/>
            <person name="Lapidus A."/>
            <person name="Del Rio T.G."/>
            <person name="Barry K."/>
            <person name="Detter J.C."/>
            <person name="Hammon N."/>
            <person name="Israni S."/>
            <person name="Pitluck S."/>
            <person name="Brettin T."/>
            <person name="Bruce D."/>
            <person name="Han C."/>
            <person name="Tapia R."/>
            <person name="Gilna P."/>
            <person name="Schmutz J."/>
            <person name="Larimer F."/>
            <person name="Land M."/>
            <person name="Kyrpides N.C."/>
            <person name="Mavromatis K."/>
            <person name="Richardson P."/>
            <person name="Rohde M."/>
            <person name="Goker M."/>
            <person name="Klenk H.P."/>
            <person name="Zhang Y."/>
            <person name="Roberts G.P."/>
            <person name="Reslewic S."/>
            <person name="Schwartz D.C."/>
        </authorList>
    </citation>
    <scope>NUCLEOTIDE SEQUENCE [LARGE SCALE GENOMIC DNA]</scope>
    <source>
        <strain evidence="6">ATCC 11170 / ATH 1.1.1 / DSM 467 / LMG 4362 / NCIMB 8255 / S1</strain>
    </source>
</reference>
<evidence type="ECO:0000259" key="4">
    <source>
        <dbReference type="SMART" id="SM00858"/>
    </source>
</evidence>
<dbReference type="Proteomes" id="UP000001929">
    <property type="component" value="Chromosome"/>
</dbReference>
<keyword evidence="6" id="KW-1185">Reference proteome</keyword>
<dbReference type="SMART" id="SM00858">
    <property type="entry name" value="SAF"/>
    <property type="match status" value="1"/>
</dbReference>
<dbReference type="PANTHER" id="PTHR36307:SF1">
    <property type="entry name" value="FLAGELLA BASAL BODY P-RING FORMATION PROTEIN FLGA"/>
    <property type="match status" value="1"/>
</dbReference>
<dbReference type="Gene3D" id="3.90.1210.10">
    <property type="entry name" value="Antifreeze-like/N-acetylneuraminic acid synthase C-terminal domain"/>
    <property type="match status" value="1"/>
</dbReference>
<feature type="domain" description="SAF" evidence="4">
    <location>
        <begin position="224"/>
        <end position="286"/>
    </location>
</feature>
<gene>
    <name evidence="5" type="ordered locus">Rru_A2844</name>
</gene>
<dbReference type="Gene3D" id="2.30.30.760">
    <property type="match status" value="1"/>
</dbReference>
<dbReference type="GO" id="GO:0042597">
    <property type="term" value="C:periplasmic space"/>
    <property type="evidence" value="ECO:0007669"/>
    <property type="project" value="UniProtKB-SubCell"/>
</dbReference>
<organism evidence="5 6">
    <name type="scientific">Rhodospirillum rubrum (strain ATCC 11170 / ATH 1.1.1 / DSM 467 / LMG 4362 / NCIMB 8255 / S1)</name>
    <dbReference type="NCBI Taxonomy" id="269796"/>
    <lineage>
        <taxon>Bacteria</taxon>
        <taxon>Pseudomonadati</taxon>
        <taxon>Pseudomonadota</taxon>
        <taxon>Alphaproteobacteria</taxon>
        <taxon>Rhodospirillales</taxon>
        <taxon>Rhodospirillaceae</taxon>
        <taxon>Rhodospirillum</taxon>
    </lineage>
</organism>
<dbReference type="InterPro" id="IPR013974">
    <property type="entry name" value="SAF"/>
</dbReference>
<evidence type="ECO:0000256" key="3">
    <source>
        <dbReference type="ARBA" id="ARBA00022764"/>
    </source>
</evidence>
<dbReference type="CDD" id="cd11614">
    <property type="entry name" value="SAF_CpaB_FlgA_like"/>
    <property type="match status" value="1"/>
</dbReference>
<dbReference type="InterPro" id="IPR017585">
    <property type="entry name" value="SAF_FlgA"/>
</dbReference>
<dbReference type="Pfam" id="PF13144">
    <property type="entry name" value="ChapFlgA"/>
    <property type="match status" value="1"/>
</dbReference>
<comment type="subcellular location">
    <subcellularLocation>
        <location evidence="1">Periplasm</location>
    </subcellularLocation>
</comment>
<dbReference type="AlphaFoldDB" id="Q2RQF4"/>
<sequence length="360" mass="38006">MSQITPFRPACKPSLAKPSVALPLAALLLGSALGLGAGPWETARAAEVSEGNGAVYAPLTIDAPVSLNRAIDLDGPYLTLGDLFTGVADKASVPVARAPRPGRSAILDADWLDRTARAYEIPWRPHSGLEQAVVTRPGSTVPAERIQEALRVMLNGLGASPDTEIQVTSTQTPLTVPLGASPSIRTLEEQFDPSSGRFSAVLEAPAGEADAERVRISGRLYETREIPVLSRRVGRDEIIGPRDVSFLRERLDRLPPDAITDAADLVGMAPRVAVRDGQPLRRADVVRPTLLKKGALVTMELRMPGIAVSAQGRALDSGAEGDTVRVINTASNQTILATVSGGNRVIVQAPGGLPRQTASR</sequence>
<dbReference type="STRING" id="269796.Rru_A2844"/>
<evidence type="ECO:0000313" key="5">
    <source>
        <dbReference type="EMBL" id="ABC23641.1"/>
    </source>
</evidence>
<evidence type="ECO:0000256" key="1">
    <source>
        <dbReference type="ARBA" id="ARBA00004418"/>
    </source>
</evidence>
<accession>Q2RQF4</accession>
<evidence type="ECO:0000313" key="6">
    <source>
        <dbReference type="Proteomes" id="UP000001929"/>
    </source>
</evidence>
<dbReference type="HOGENOM" id="CLU_061553_1_0_5"/>
<dbReference type="RefSeq" id="WP_011390471.1">
    <property type="nucleotide sequence ID" value="NC_007643.1"/>
</dbReference>
<name>Q2RQF4_RHORT</name>
<dbReference type="eggNOG" id="COG1261">
    <property type="taxonomic scope" value="Bacteria"/>
</dbReference>
<proteinExistence type="predicted"/>
<dbReference type="KEGG" id="rru:Rru_A2844"/>